<dbReference type="InterPro" id="IPR057670">
    <property type="entry name" value="SH3_retrovirus"/>
</dbReference>
<accession>A0ABQ5BE61</accession>
<dbReference type="Pfam" id="PF25597">
    <property type="entry name" value="SH3_retrovirus"/>
    <property type="match status" value="1"/>
</dbReference>
<gene>
    <name evidence="2" type="ORF">Tco_0859154</name>
</gene>
<proteinExistence type="predicted"/>
<evidence type="ECO:0000313" key="3">
    <source>
        <dbReference type="Proteomes" id="UP001151760"/>
    </source>
</evidence>
<evidence type="ECO:0000259" key="1">
    <source>
        <dbReference type="Pfam" id="PF25597"/>
    </source>
</evidence>
<organism evidence="2 3">
    <name type="scientific">Tanacetum coccineum</name>
    <dbReference type="NCBI Taxonomy" id="301880"/>
    <lineage>
        <taxon>Eukaryota</taxon>
        <taxon>Viridiplantae</taxon>
        <taxon>Streptophyta</taxon>
        <taxon>Embryophyta</taxon>
        <taxon>Tracheophyta</taxon>
        <taxon>Spermatophyta</taxon>
        <taxon>Magnoliopsida</taxon>
        <taxon>eudicotyledons</taxon>
        <taxon>Gunneridae</taxon>
        <taxon>Pentapetalae</taxon>
        <taxon>asterids</taxon>
        <taxon>campanulids</taxon>
        <taxon>Asterales</taxon>
        <taxon>Asteraceae</taxon>
        <taxon>Asteroideae</taxon>
        <taxon>Anthemideae</taxon>
        <taxon>Anthemidinae</taxon>
        <taxon>Tanacetum</taxon>
    </lineage>
</organism>
<evidence type="ECO:0000313" key="2">
    <source>
        <dbReference type="EMBL" id="GJT12112.1"/>
    </source>
</evidence>
<reference evidence="2" key="1">
    <citation type="journal article" date="2022" name="Int. J. Mol. Sci.">
        <title>Draft Genome of Tanacetum Coccineum: Genomic Comparison of Closely Related Tanacetum-Family Plants.</title>
        <authorList>
            <person name="Yamashiro T."/>
            <person name="Shiraishi A."/>
            <person name="Nakayama K."/>
            <person name="Satake H."/>
        </authorList>
    </citation>
    <scope>NUCLEOTIDE SEQUENCE</scope>
</reference>
<keyword evidence="3" id="KW-1185">Reference proteome</keyword>
<name>A0ABQ5BE61_9ASTR</name>
<dbReference type="EMBL" id="BQNB010013122">
    <property type="protein sequence ID" value="GJT12112.1"/>
    <property type="molecule type" value="Genomic_DNA"/>
</dbReference>
<dbReference type="Proteomes" id="UP001151760">
    <property type="component" value="Unassembled WGS sequence"/>
</dbReference>
<protein>
    <recommendedName>
        <fullName evidence="1">Retroviral polymerase SH3-like domain-containing protein</fullName>
    </recommendedName>
</protein>
<sequence length="245" mass="27845">MRPFACPVTILNTIDPLGKFDGKAKEGFLVGYSVNSKAFKVFNSQTRKVEENIHVNFLENKPNVAGQGRNWLFDIDSLTNSMNYQPVTARNQTNKNAGPQEAYGNTGLKQSVDAVQSEEKNVSTQQYIVFPLWSSIFSSYKSSDENDTVDDCNNLHFRLLIYYLRVMDAPTLPVFVERNLGDPIDIKVDIVHPVPVDVFPAATVEKRARMELERQLASVQESQRQDQENFRKLQEFVTSQLGRHP</sequence>
<comment type="caution">
    <text evidence="2">The sequence shown here is derived from an EMBL/GenBank/DDBJ whole genome shotgun (WGS) entry which is preliminary data.</text>
</comment>
<feature type="domain" description="Retroviral polymerase SH3-like" evidence="1">
    <location>
        <begin position="7"/>
        <end position="62"/>
    </location>
</feature>
<reference evidence="2" key="2">
    <citation type="submission" date="2022-01" db="EMBL/GenBank/DDBJ databases">
        <authorList>
            <person name="Yamashiro T."/>
            <person name="Shiraishi A."/>
            <person name="Satake H."/>
            <person name="Nakayama K."/>
        </authorList>
    </citation>
    <scope>NUCLEOTIDE SEQUENCE</scope>
</reference>